<dbReference type="RefSeq" id="WP_260763690.1">
    <property type="nucleotide sequence ID" value="NZ_CP045921.1"/>
</dbReference>
<organism evidence="2 3">
    <name type="scientific">Candidatus Mycosynbacter amalyticus</name>
    <dbReference type="NCBI Taxonomy" id="2665156"/>
    <lineage>
        <taxon>Bacteria</taxon>
        <taxon>Candidatus Saccharimonadota</taxon>
        <taxon>Candidatus Saccharimonadota incertae sedis</taxon>
        <taxon>Candidatus Mycosynbacter</taxon>
    </lineage>
</organism>
<feature type="region of interest" description="Disordered" evidence="1">
    <location>
        <begin position="1"/>
        <end position="57"/>
    </location>
</feature>
<dbReference type="EMBL" id="CP045921">
    <property type="protein sequence ID" value="QHN42391.1"/>
    <property type="molecule type" value="Genomic_DNA"/>
</dbReference>
<evidence type="ECO:0000256" key="1">
    <source>
        <dbReference type="SAM" id="MobiDB-lite"/>
    </source>
</evidence>
<dbReference type="KEGG" id="mama:GII36_00765"/>
<dbReference type="Proteomes" id="UP001059824">
    <property type="component" value="Chromosome"/>
</dbReference>
<feature type="compositionally biased region" description="Basic and acidic residues" evidence="1">
    <location>
        <begin position="24"/>
        <end position="44"/>
    </location>
</feature>
<reference evidence="2" key="1">
    <citation type="journal article" date="2021" name="Nat. Microbiol.">
        <title>Cocultivation of an ultrasmall environmental parasitic bacterium with lytic ability against bacteria associated with wastewater foams.</title>
        <authorList>
            <person name="Batinovic S."/>
            <person name="Rose J.J.A."/>
            <person name="Ratcliffe J."/>
            <person name="Seviour R.J."/>
            <person name="Petrovski S."/>
        </authorList>
    </citation>
    <scope>NUCLEOTIDE SEQUENCE</scope>
    <source>
        <strain evidence="2">JR1</strain>
    </source>
</reference>
<evidence type="ECO:0000313" key="3">
    <source>
        <dbReference type="Proteomes" id="UP001059824"/>
    </source>
</evidence>
<dbReference type="AlphaFoldDB" id="A0A857MMK1"/>
<accession>A0A857MMK1</accession>
<proteinExistence type="predicted"/>
<feature type="compositionally biased region" description="Basic residues" evidence="1">
    <location>
        <begin position="1"/>
        <end position="23"/>
    </location>
</feature>
<sequence length="57" mass="6919">MRPKGKPNAKQRGEIRKRRRKRAERREATKATREARNERMRSEGHLGWVAPPPRWTW</sequence>
<name>A0A857MMK1_9BACT</name>
<evidence type="ECO:0000313" key="2">
    <source>
        <dbReference type="EMBL" id="QHN42391.1"/>
    </source>
</evidence>
<gene>
    <name evidence="2" type="ORF">GII36_00765</name>
</gene>
<keyword evidence="3" id="KW-1185">Reference proteome</keyword>
<protein>
    <submittedName>
        <fullName evidence="2">Uncharacterized protein</fullName>
    </submittedName>
</protein>